<evidence type="ECO:0000313" key="1">
    <source>
        <dbReference type="EMBL" id="PSL02822.1"/>
    </source>
</evidence>
<dbReference type="Proteomes" id="UP000243528">
    <property type="component" value="Unassembled WGS sequence"/>
</dbReference>
<gene>
    <name evidence="1" type="ORF">CLV30_109130</name>
</gene>
<dbReference type="Pfam" id="PF06897">
    <property type="entry name" value="DUF1269"/>
    <property type="match status" value="1"/>
</dbReference>
<protein>
    <submittedName>
        <fullName evidence="1">Putative membrane protein</fullName>
    </submittedName>
</protein>
<comment type="caution">
    <text evidence="1">The sequence shown here is derived from an EMBL/GenBank/DDBJ whole genome shotgun (WGS) entry which is preliminary data.</text>
</comment>
<name>A0A2P8E028_9ACTN</name>
<dbReference type="InterPro" id="IPR009200">
    <property type="entry name" value="DUF1269_membrane"/>
</dbReference>
<reference evidence="1 2" key="1">
    <citation type="submission" date="2018-03" db="EMBL/GenBank/DDBJ databases">
        <title>Genomic Encyclopedia of Archaeal and Bacterial Type Strains, Phase II (KMG-II): from individual species to whole genera.</title>
        <authorList>
            <person name="Goeker M."/>
        </authorList>
    </citation>
    <scope>NUCLEOTIDE SEQUENCE [LARGE SCALE GENOMIC DNA]</scope>
    <source>
        <strain evidence="1 2">DSM 45211</strain>
    </source>
</reference>
<evidence type="ECO:0000313" key="2">
    <source>
        <dbReference type="Proteomes" id="UP000243528"/>
    </source>
</evidence>
<dbReference type="AlphaFoldDB" id="A0A2P8E028"/>
<proteinExistence type="predicted"/>
<keyword evidence="2" id="KW-1185">Reference proteome</keyword>
<organism evidence="1 2">
    <name type="scientific">Haloactinopolyspora alba</name>
    <dbReference type="NCBI Taxonomy" id="648780"/>
    <lineage>
        <taxon>Bacteria</taxon>
        <taxon>Bacillati</taxon>
        <taxon>Actinomycetota</taxon>
        <taxon>Actinomycetes</taxon>
        <taxon>Jiangellales</taxon>
        <taxon>Jiangellaceae</taxon>
        <taxon>Haloactinopolyspora</taxon>
    </lineage>
</organism>
<dbReference type="OrthoDB" id="5196574at2"/>
<dbReference type="EMBL" id="PYGE01000009">
    <property type="protein sequence ID" value="PSL02822.1"/>
    <property type="molecule type" value="Genomic_DNA"/>
</dbReference>
<dbReference type="RefSeq" id="WP_106537816.1">
    <property type="nucleotide sequence ID" value="NZ_PYGE01000009.1"/>
</dbReference>
<accession>A0A2P8E028</accession>
<sequence length="170" mass="17836">MSDTQIEVFVATFNEEHEAGAALEHFRAMSHEGSIEMIDAAVVVRGTDGEVTFEETADPSGRKWAKRGTVAGGLIGLIFPPSLLASTAIGAAGGGIWGRIRDKGLQDDDLRAIGDRLEPGTSAIIAVAEDHMIERLSRSVEGYRNVARHAVSSEAAAAIVAADPEGQTPA</sequence>